<organism evidence="13 14">
    <name type="scientific">Streptomyces ficellus</name>
    <dbReference type="NCBI Taxonomy" id="1977088"/>
    <lineage>
        <taxon>Bacteria</taxon>
        <taxon>Bacillati</taxon>
        <taxon>Actinomycetota</taxon>
        <taxon>Actinomycetes</taxon>
        <taxon>Kitasatosporales</taxon>
        <taxon>Streptomycetaceae</taxon>
        <taxon>Streptomyces</taxon>
    </lineage>
</organism>
<dbReference type="InterPro" id="IPR001948">
    <property type="entry name" value="Peptidase_M18"/>
</dbReference>
<reference evidence="13" key="1">
    <citation type="submission" date="2023-06" db="EMBL/GenBank/DDBJ databases">
        <title>WGS-Sequencing of Streptomyces ficellus isolate 21 collected from sand in Gara Djebilet Iron Mine in Algeria.</title>
        <authorList>
            <person name="Zegers G.P."/>
            <person name="Gomez A."/>
            <person name="Gueddou A."/>
            <person name="Zahara A.F."/>
            <person name="Worth M."/>
            <person name="Sevigny J.L."/>
            <person name="Tisa L."/>
        </authorList>
    </citation>
    <scope>NUCLEOTIDE SEQUENCE</scope>
    <source>
        <strain evidence="13">AS11</strain>
    </source>
</reference>
<feature type="binding site" evidence="10">
    <location>
        <position position="158"/>
    </location>
    <ligand>
        <name>Zn(2+)</name>
        <dbReference type="ChEBI" id="CHEBI:29105"/>
    </ligand>
</feature>
<dbReference type="NCBIfam" id="NF002759">
    <property type="entry name" value="PRK02813.1"/>
    <property type="match status" value="1"/>
</dbReference>
<evidence type="ECO:0000256" key="8">
    <source>
        <dbReference type="ARBA" id="ARBA00022833"/>
    </source>
</evidence>
<feature type="binding site" evidence="10">
    <location>
        <position position="407"/>
    </location>
    <ligand>
        <name>Zn(2+)</name>
        <dbReference type="ChEBI" id="CHEBI:29105"/>
    </ligand>
</feature>
<evidence type="ECO:0000256" key="7">
    <source>
        <dbReference type="ARBA" id="ARBA00022801"/>
    </source>
</evidence>
<protein>
    <recommendedName>
        <fullName evidence="3 10">Probable M18 family aminopeptidase 2</fullName>
        <ecNumber evidence="10">3.4.11.-</ecNumber>
    </recommendedName>
</protein>
<evidence type="ECO:0000256" key="2">
    <source>
        <dbReference type="ARBA" id="ARBA00008290"/>
    </source>
</evidence>
<dbReference type="PANTHER" id="PTHR28570">
    <property type="entry name" value="ASPARTYL AMINOPEPTIDASE"/>
    <property type="match status" value="1"/>
</dbReference>
<comment type="cofactor">
    <cofactor evidence="1 10 12">
        <name>Zn(2+)</name>
        <dbReference type="ChEBI" id="CHEBI:29105"/>
    </cofactor>
</comment>
<accession>A0ABT7Z3T8</accession>
<dbReference type="CDD" id="cd05658">
    <property type="entry name" value="M18_DAP"/>
    <property type="match status" value="1"/>
</dbReference>
<evidence type="ECO:0000256" key="12">
    <source>
        <dbReference type="RuleBase" id="RU004387"/>
    </source>
</evidence>
<dbReference type="Gene3D" id="3.40.630.10">
    <property type="entry name" value="Zn peptidases"/>
    <property type="match status" value="1"/>
</dbReference>
<dbReference type="SUPFAM" id="SSF53187">
    <property type="entry name" value="Zn-dependent exopeptidases"/>
    <property type="match status" value="1"/>
</dbReference>
<dbReference type="GO" id="GO:0004177">
    <property type="term" value="F:aminopeptidase activity"/>
    <property type="evidence" value="ECO:0007669"/>
    <property type="project" value="UniProtKB-KW"/>
</dbReference>
<dbReference type="Proteomes" id="UP001174050">
    <property type="component" value="Unassembled WGS sequence"/>
</dbReference>
<evidence type="ECO:0000256" key="3">
    <source>
        <dbReference type="ARBA" id="ARBA00014897"/>
    </source>
</evidence>
<dbReference type="RefSeq" id="WP_290111172.1">
    <property type="nucleotide sequence ID" value="NZ_JAUEPL010000008.1"/>
</dbReference>
<evidence type="ECO:0000256" key="5">
    <source>
        <dbReference type="ARBA" id="ARBA00022670"/>
    </source>
</evidence>
<evidence type="ECO:0000256" key="10">
    <source>
        <dbReference type="HAMAP-Rule" id="MF_00467"/>
    </source>
</evidence>
<dbReference type="PRINTS" id="PR00932">
    <property type="entry name" value="AMINO1PTASE"/>
</dbReference>
<name>A0ABT7Z3T8_9ACTN</name>
<evidence type="ECO:0000313" key="14">
    <source>
        <dbReference type="Proteomes" id="UP001174050"/>
    </source>
</evidence>
<keyword evidence="6 10" id="KW-0479">Metal-binding</keyword>
<dbReference type="PANTHER" id="PTHR28570:SF3">
    <property type="entry name" value="ASPARTYL AMINOPEPTIDASE"/>
    <property type="match status" value="1"/>
</dbReference>
<dbReference type="HAMAP" id="MF_00467">
    <property type="entry name" value="Aminopeptidase_M18_2"/>
    <property type="match status" value="1"/>
</dbReference>
<dbReference type="InterPro" id="IPR022984">
    <property type="entry name" value="M18_aminopeptidase_2"/>
</dbReference>
<comment type="caution">
    <text evidence="13">The sequence shown here is derived from an EMBL/GenBank/DDBJ whole genome shotgun (WGS) entry which is preliminary data.</text>
</comment>
<keyword evidence="5 10" id="KW-0645">Protease</keyword>
<keyword evidence="4 10" id="KW-0031">Aminopeptidase</keyword>
<proteinExistence type="inferred from homology"/>
<sequence length="430" mass="46030">MSSNPPRFDRGHTDDLMTFLAQSPSPYHAVANAGERLEKAGFQQLDETAAWDGTSGGKYVIRGGAIIAWYVPEGAGAHTPFRIIGAHTDSPNLRVKPQPDMGAHGWRQVAVETYGGTLLNTWLDRDLGLSGRLTLRDGSHRLVSADRPLLRVPQLAIHLDRQANEGLKLDRQRHMQPIWGLGDDVHEGDLIRFVAAEAELDAQDVAGWDLMVHSIEAPAYLGRDRDLLAAPRMDNLLSVHAGVAALAAVSTTGAPEFIPVLAAFDHEENGSESDTGAQGPLLGTVLERSVFARGGGYEDRARAFAGTICLSSDTGHAVHPNYPERHDPTHHPRAGGGPILKVNVNQRYATDGSGRAVFAAACEEAGVPWQAFVSNNDMPCGTTIGPITAARHGIRTVDVGVAILSMHSARELCGADDPYLLANALAAFLK</sequence>
<evidence type="ECO:0000256" key="6">
    <source>
        <dbReference type="ARBA" id="ARBA00022723"/>
    </source>
</evidence>
<dbReference type="EC" id="3.4.11.-" evidence="10"/>
<evidence type="ECO:0000313" key="13">
    <source>
        <dbReference type="EMBL" id="MDN3294157.1"/>
    </source>
</evidence>
<gene>
    <name evidence="10" type="primary">apeB</name>
    <name evidence="13" type="ORF">QWM81_08860</name>
</gene>
<dbReference type="InterPro" id="IPR023358">
    <property type="entry name" value="Peptidase_M18_dom2"/>
</dbReference>
<evidence type="ECO:0000256" key="4">
    <source>
        <dbReference type="ARBA" id="ARBA00022438"/>
    </source>
</evidence>
<keyword evidence="8 10" id="KW-0862">Zinc</keyword>
<evidence type="ECO:0000256" key="9">
    <source>
        <dbReference type="ARBA" id="ARBA00023049"/>
    </source>
</evidence>
<keyword evidence="9 10" id="KW-0482">Metalloprotease</keyword>
<keyword evidence="14" id="KW-1185">Reference proteome</keyword>
<evidence type="ECO:0000256" key="1">
    <source>
        <dbReference type="ARBA" id="ARBA00001947"/>
    </source>
</evidence>
<feature type="binding site" evidence="10">
    <location>
        <position position="87"/>
    </location>
    <ligand>
        <name>Zn(2+)</name>
        <dbReference type="ChEBI" id="CHEBI:29105"/>
    </ligand>
</feature>
<dbReference type="Pfam" id="PF02127">
    <property type="entry name" value="Peptidase_M18"/>
    <property type="match status" value="1"/>
</dbReference>
<keyword evidence="7 10" id="KW-0378">Hydrolase</keyword>
<dbReference type="EMBL" id="JAUEPL010000008">
    <property type="protein sequence ID" value="MDN3294157.1"/>
    <property type="molecule type" value="Genomic_DNA"/>
</dbReference>
<evidence type="ECO:0000256" key="11">
    <source>
        <dbReference type="RuleBase" id="RU004386"/>
    </source>
</evidence>
<comment type="similarity">
    <text evidence="2 10 11">Belongs to the peptidase M18 family.</text>
</comment>
<dbReference type="SUPFAM" id="SSF101821">
    <property type="entry name" value="Aminopeptidase/glucanase lid domain"/>
    <property type="match status" value="1"/>
</dbReference>
<dbReference type="Gene3D" id="2.30.250.10">
    <property type="entry name" value="Aminopeptidase i, Domain 2"/>
    <property type="match status" value="1"/>
</dbReference>